<keyword evidence="1" id="KW-0732">Signal</keyword>
<dbReference type="RefSeq" id="WP_135531477.1">
    <property type="nucleotide sequence ID" value="NZ_SRKZ01000004.1"/>
</dbReference>
<dbReference type="InterPro" id="IPR025665">
    <property type="entry name" value="Beta-barrel_OMP_2"/>
</dbReference>
<dbReference type="SUPFAM" id="SSF56925">
    <property type="entry name" value="OMPA-like"/>
    <property type="match status" value="1"/>
</dbReference>
<evidence type="ECO:0000259" key="2">
    <source>
        <dbReference type="Pfam" id="PF13568"/>
    </source>
</evidence>
<protein>
    <submittedName>
        <fullName evidence="3">PorT family protein</fullName>
    </submittedName>
</protein>
<feature type="domain" description="Outer membrane protein beta-barrel" evidence="2">
    <location>
        <begin position="190"/>
        <end position="367"/>
    </location>
</feature>
<name>A0A4Z0MJ05_9BACT</name>
<feature type="signal peptide" evidence="1">
    <location>
        <begin position="1"/>
        <end position="19"/>
    </location>
</feature>
<dbReference type="OrthoDB" id="878604at2"/>
<accession>A0A4Z0MJ05</accession>
<comment type="caution">
    <text evidence="3">The sequence shown here is derived from an EMBL/GenBank/DDBJ whole genome shotgun (WGS) entry which is preliminary data.</text>
</comment>
<dbReference type="Pfam" id="PF13568">
    <property type="entry name" value="OMP_b-brl_2"/>
    <property type="match status" value="1"/>
</dbReference>
<dbReference type="EMBL" id="SRKZ01000004">
    <property type="protein sequence ID" value="TGD79733.1"/>
    <property type="molecule type" value="Genomic_DNA"/>
</dbReference>
<evidence type="ECO:0000256" key="1">
    <source>
        <dbReference type="SAM" id="SignalP"/>
    </source>
</evidence>
<evidence type="ECO:0000313" key="4">
    <source>
        <dbReference type="Proteomes" id="UP000298284"/>
    </source>
</evidence>
<dbReference type="Proteomes" id="UP000298284">
    <property type="component" value="Unassembled WGS sequence"/>
</dbReference>
<gene>
    <name evidence="3" type="ORF">EU557_16080</name>
</gene>
<dbReference type="InterPro" id="IPR011250">
    <property type="entry name" value="OMP/PagP_B-barrel"/>
</dbReference>
<dbReference type="AlphaFoldDB" id="A0A4Z0MJ05"/>
<proteinExistence type="predicted"/>
<reference evidence="3 4" key="1">
    <citation type="submission" date="2019-04" db="EMBL/GenBank/DDBJ databases">
        <authorList>
            <person name="Feng G."/>
            <person name="Zhang J."/>
            <person name="Zhu H."/>
        </authorList>
    </citation>
    <scope>NUCLEOTIDE SEQUENCE [LARGE SCALE GENOMIC DNA]</scope>
    <source>
        <strain evidence="3 4">JCM 19491</strain>
    </source>
</reference>
<evidence type="ECO:0000313" key="3">
    <source>
        <dbReference type="EMBL" id="TGD79733.1"/>
    </source>
</evidence>
<keyword evidence="4" id="KW-1185">Reference proteome</keyword>
<feature type="chain" id="PRO_5021224446" evidence="1">
    <location>
        <begin position="20"/>
        <end position="391"/>
    </location>
</feature>
<sequence>MKSSLLLLALGLTTIPALAQRAGNDYIVTTAGDTLRGRLQLTGSRLQTLILRRTGQAPTTFSPTAVVSYGDENSLLGQSKLIGPHASTPEFVTPLVQGYTSLYVGQTDNGKQVFYIQPADSTYLVAVPPQSSQLTYLRLLPDCPSLKLEYSETLRRYSYNSGGMSRLIMDYNACRKPQQTSLQLKKSEGSHVSIGVKGGINSSSFRNFPSAYTKSAATGQGYQVGVLLNLSGKTRFSTQLEAVYIHLQGKSSANQVYNGNAYYNTDERLLIDYAQIQVPLLFRYTLGNSTLRPFVNAGPIYGINFSDKSALMYHNYVDGTTTQIPPADEKISLKSQRTNSLGLTGGAGLMLRQPSLPTLMLDLRYDYMIDGNTNNTTPNHQSLRLDLSVLF</sequence>
<organism evidence="3 4">
    <name type="scientific">Hymenobacter wooponensis</name>
    <dbReference type="NCBI Taxonomy" id="1525360"/>
    <lineage>
        <taxon>Bacteria</taxon>
        <taxon>Pseudomonadati</taxon>
        <taxon>Bacteroidota</taxon>
        <taxon>Cytophagia</taxon>
        <taxon>Cytophagales</taxon>
        <taxon>Hymenobacteraceae</taxon>
        <taxon>Hymenobacter</taxon>
    </lineage>
</organism>